<gene>
    <name evidence="2" type="ORF">CN495_12320</name>
</gene>
<dbReference type="Proteomes" id="UP000219897">
    <property type="component" value="Unassembled WGS sequence"/>
</dbReference>
<comment type="caution">
    <text evidence="2">The sequence shown here is derived from an EMBL/GenBank/DDBJ whole genome shotgun (WGS) entry which is preliminary data.</text>
</comment>
<dbReference type="EMBL" id="NTYF01000037">
    <property type="protein sequence ID" value="PER53810.1"/>
    <property type="molecule type" value="Genomic_DNA"/>
</dbReference>
<proteinExistence type="predicted"/>
<accession>A0ABD6S533</accession>
<reference evidence="2 3" key="1">
    <citation type="submission" date="2017-09" db="EMBL/GenBank/DDBJ databases">
        <title>Large-scale bioinformatics analysis of Bacillus genomes uncovers conserved roles of natural products in bacterial physiology.</title>
        <authorList>
            <consortium name="Agbiome Team Llc"/>
            <person name="Bleich R.M."/>
            <person name="Kirk G.J."/>
            <person name="Santa Maria K.C."/>
            <person name="Allen S.E."/>
            <person name="Farag S."/>
            <person name="Shank E.A."/>
            <person name="Bowers A."/>
        </authorList>
    </citation>
    <scope>NUCLEOTIDE SEQUENCE [LARGE SCALE GENOMIC DNA]</scope>
    <source>
        <strain evidence="2 3">AFS005140</strain>
    </source>
</reference>
<organism evidence="2 3">
    <name type="scientific">Bacillus thuringiensis</name>
    <dbReference type="NCBI Taxonomy" id="1428"/>
    <lineage>
        <taxon>Bacteria</taxon>
        <taxon>Bacillati</taxon>
        <taxon>Bacillota</taxon>
        <taxon>Bacilli</taxon>
        <taxon>Bacillales</taxon>
        <taxon>Bacillaceae</taxon>
        <taxon>Bacillus</taxon>
        <taxon>Bacillus cereus group</taxon>
    </lineage>
</organism>
<protein>
    <submittedName>
        <fullName evidence="2">Uncharacterized protein</fullName>
    </submittedName>
</protein>
<evidence type="ECO:0000256" key="1">
    <source>
        <dbReference type="SAM" id="MobiDB-lite"/>
    </source>
</evidence>
<dbReference type="AlphaFoldDB" id="A0ABD6S533"/>
<feature type="region of interest" description="Disordered" evidence="1">
    <location>
        <begin position="1"/>
        <end position="38"/>
    </location>
</feature>
<evidence type="ECO:0000313" key="2">
    <source>
        <dbReference type="EMBL" id="PER53810.1"/>
    </source>
</evidence>
<sequence length="69" mass="7309">MKGALRNGHVQPILHPLGNSSKRTVLGTPTGEEAPQGLRGWGVRLMGSRGRFPLVGCGAKPQGFYHAMA</sequence>
<name>A0ABD6S533_BACTU</name>
<evidence type="ECO:0000313" key="3">
    <source>
        <dbReference type="Proteomes" id="UP000219897"/>
    </source>
</evidence>